<dbReference type="PIRSF" id="PIRSF000390">
    <property type="entry name" value="PLP_StrS"/>
    <property type="match status" value="1"/>
</dbReference>
<dbReference type="Pfam" id="PF01041">
    <property type="entry name" value="DegT_DnrJ_EryC1"/>
    <property type="match status" value="2"/>
</dbReference>
<dbReference type="InterPro" id="IPR000653">
    <property type="entry name" value="DegT/StrS_aminotransferase"/>
</dbReference>
<organism evidence="5 6">
    <name type="scientific">Snodgrassella communis</name>
    <dbReference type="NCBI Taxonomy" id="2946699"/>
    <lineage>
        <taxon>Bacteria</taxon>
        <taxon>Pseudomonadati</taxon>
        <taxon>Pseudomonadota</taxon>
        <taxon>Betaproteobacteria</taxon>
        <taxon>Neisseriales</taxon>
        <taxon>Neisseriaceae</taxon>
        <taxon>Snodgrassella</taxon>
    </lineage>
</organism>
<feature type="active site" description="Proton acceptor" evidence="2">
    <location>
        <position position="172"/>
    </location>
</feature>
<sequence>MPVMLNYYENPPTAGLPLKWRDWLPTQQSLADSVSTQLNLPPLQVTCSGTAALIIALTALSQQHPMRKTVIVPAYSCPLVTLAIHHCGLQIQLCDLKPDSIDLDTAQLTTLLNEHVLAVIPTHLGGRVTDIDAVKQLAQPLQISVIEDAAQALGAEVGKHGDVVLFSLAAGKGLTMYEGGLLTAADTQLRRNLQTTASRLLPFRPKWEALRTIELLGYTALYNPTGLYFAYGYSRRKALRQQQWIAAVGDDFDFAIPLHRVSRWRQNVAANALQRLPIFLHTLQQQAEQRIQKLQSITGIQVIIDQHGQGVWPFLMVLMPTGQHRDAVLNQLWASPLGVTRLFIHTLAQYDYLRPIVPTVVMPNAENFAARMLTITNSPWLTDAQFFQIAEVIQNVVC</sequence>
<dbReference type="SUPFAM" id="SSF53383">
    <property type="entry name" value="PLP-dependent transferases"/>
    <property type="match status" value="1"/>
</dbReference>
<dbReference type="GO" id="GO:0008483">
    <property type="term" value="F:transaminase activity"/>
    <property type="evidence" value="ECO:0007669"/>
    <property type="project" value="UniProtKB-KW"/>
</dbReference>
<evidence type="ECO:0000256" key="2">
    <source>
        <dbReference type="PIRSR" id="PIRSR000390-1"/>
    </source>
</evidence>
<keyword evidence="5" id="KW-0032">Aminotransferase</keyword>
<evidence type="ECO:0000256" key="1">
    <source>
        <dbReference type="ARBA" id="ARBA00037999"/>
    </source>
</evidence>
<dbReference type="Proteomes" id="UP000027170">
    <property type="component" value="Unassembled WGS sequence"/>
</dbReference>
<dbReference type="GO" id="GO:0030170">
    <property type="term" value="F:pyridoxal phosphate binding"/>
    <property type="evidence" value="ECO:0007669"/>
    <property type="project" value="TreeGrafter"/>
</dbReference>
<dbReference type="Gene3D" id="3.90.1150.10">
    <property type="entry name" value="Aspartate Aminotransferase, domain 1"/>
    <property type="match status" value="1"/>
</dbReference>
<dbReference type="AlphaFoldDB" id="A0A836MPI2"/>
<dbReference type="PANTHER" id="PTHR30244">
    <property type="entry name" value="TRANSAMINASE"/>
    <property type="match status" value="1"/>
</dbReference>
<feature type="modified residue" description="N6-(pyridoxal phosphate)lysine" evidence="3">
    <location>
        <position position="172"/>
    </location>
</feature>
<dbReference type="GO" id="GO:0000271">
    <property type="term" value="P:polysaccharide biosynthetic process"/>
    <property type="evidence" value="ECO:0007669"/>
    <property type="project" value="TreeGrafter"/>
</dbReference>
<evidence type="ECO:0000256" key="4">
    <source>
        <dbReference type="RuleBase" id="RU004508"/>
    </source>
</evidence>
<gene>
    <name evidence="5" type="ORF">SALWKB29_2044</name>
</gene>
<dbReference type="EMBL" id="JFZV01000015">
    <property type="protein sequence ID" value="KDN13903.1"/>
    <property type="molecule type" value="Genomic_DNA"/>
</dbReference>
<protein>
    <submittedName>
        <fullName evidence="5">DegT/DnrJ/EryC1/StrS aminotransferase</fullName>
    </submittedName>
</protein>
<name>A0A836MPI2_9NEIS</name>
<dbReference type="InterPro" id="IPR015422">
    <property type="entry name" value="PyrdxlP-dep_Trfase_small"/>
</dbReference>
<accession>A0A836MPI2</accession>
<keyword evidence="3 4" id="KW-0663">Pyridoxal phosphate</keyword>
<comment type="caution">
    <text evidence="5">The sequence shown here is derived from an EMBL/GenBank/DDBJ whole genome shotgun (WGS) entry which is preliminary data.</text>
</comment>
<evidence type="ECO:0000313" key="6">
    <source>
        <dbReference type="Proteomes" id="UP000027170"/>
    </source>
</evidence>
<proteinExistence type="inferred from homology"/>
<evidence type="ECO:0000256" key="3">
    <source>
        <dbReference type="PIRSR" id="PIRSR000390-2"/>
    </source>
</evidence>
<dbReference type="Gene3D" id="3.40.640.10">
    <property type="entry name" value="Type I PLP-dependent aspartate aminotransferase-like (Major domain)"/>
    <property type="match status" value="1"/>
</dbReference>
<dbReference type="InterPro" id="IPR015421">
    <property type="entry name" value="PyrdxlP-dep_Trfase_major"/>
</dbReference>
<comment type="similarity">
    <text evidence="1 4">Belongs to the DegT/DnrJ/EryC1 family.</text>
</comment>
<keyword evidence="5" id="KW-0808">Transferase</keyword>
<dbReference type="PANTHER" id="PTHR30244:SF34">
    <property type="entry name" value="DTDP-4-AMINO-4,6-DIDEOXYGALACTOSE TRANSAMINASE"/>
    <property type="match status" value="1"/>
</dbReference>
<evidence type="ECO:0000313" key="5">
    <source>
        <dbReference type="EMBL" id="KDN13903.1"/>
    </source>
</evidence>
<keyword evidence="6" id="KW-1185">Reference proteome</keyword>
<reference evidence="5 6" key="1">
    <citation type="submission" date="2014-03" db="EMBL/GenBank/DDBJ databases">
        <title>The genomes of two eusocial bee gut symbionts.</title>
        <authorList>
            <person name="Kwong W.K."/>
            <person name="Engel P."/>
            <person name="Koch H."/>
            <person name="Moran N.A."/>
        </authorList>
    </citation>
    <scope>NUCLEOTIDE SEQUENCE [LARGE SCALE GENOMIC DNA]</scope>
    <source>
        <strain evidence="6">wkB29</strain>
    </source>
</reference>
<dbReference type="InterPro" id="IPR015424">
    <property type="entry name" value="PyrdxlP-dep_Trfase"/>
</dbReference>